<reference evidence="1 2" key="1">
    <citation type="submission" date="2019-11" db="EMBL/GenBank/DDBJ databases">
        <title>Draft Genome Sequence of Plant Growth-Promoting Rhizosphere-Associated Bacteria.</title>
        <authorList>
            <person name="Vasilyev I.Y."/>
            <person name="Radchenko V."/>
            <person name="Ilnitskaya E.V."/>
        </authorList>
    </citation>
    <scope>NUCLEOTIDE SEQUENCE [LARGE SCALE GENOMIC DNA]</scope>
    <source>
        <strain evidence="1 2">VRA_MhP_f</strain>
    </source>
</reference>
<dbReference type="Gene3D" id="1.10.3600.10">
    <property type="entry name" value="Putative bacterial toxin ydaT"/>
    <property type="match status" value="1"/>
</dbReference>
<dbReference type="Pfam" id="PF06254">
    <property type="entry name" value="YdaT_toxin"/>
    <property type="match status" value="1"/>
</dbReference>
<evidence type="ECO:0000313" key="1">
    <source>
        <dbReference type="EMBL" id="MSE14226.1"/>
    </source>
</evidence>
<evidence type="ECO:0008006" key="3">
    <source>
        <dbReference type="Google" id="ProtNLM"/>
    </source>
</evidence>
<proteinExistence type="predicted"/>
<dbReference type="AlphaFoldDB" id="A0A7X2MJH2"/>
<gene>
    <name evidence="1" type="ORF">GKC49_03420</name>
</gene>
<sequence length="155" mass="17103">MKINHKDVTQELEEWAAEIGWKNVAALIAEHHADFRKSARTVSGLHNVEQTIKRAFRGKTSYYQRKAIELVPTILQALPAQRRYRLESPGDPVLLAALAAKESIEAINAVNLGATPAAALKEVDEAISAFNAIRRAIELLHCMEAGGSFQRGITF</sequence>
<name>A0A7X2MJH2_ENTAG</name>
<organism evidence="1 2">
    <name type="scientific">Enterobacter agglomerans</name>
    <name type="common">Erwinia herbicola</name>
    <name type="synonym">Pantoea agglomerans</name>
    <dbReference type="NCBI Taxonomy" id="549"/>
    <lineage>
        <taxon>Bacteria</taxon>
        <taxon>Pseudomonadati</taxon>
        <taxon>Pseudomonadota</taxon>
        <taxon>Gammaproteobacteria</taxon>
        <taxon>Enterobacterales</taxon>
        <taxon>Erwiniaceae</taxon>
        <taxon>Pantoea</taxon>
        <taxon>Pantoea agglomerans group</taxon>
    </lineage>
</organism>
<evidence type="ECO:0000313" key="2">
    <source>
        <dbReference type="Proteomes" id="UP000461948"/>
    </source>
</evidence>
<dbReference type="Proteomes" id="UP000461948">
    <property type="component" value="Unassembled WGS sequence"/>
</dbReference>
<comment type="caution">
    <text evidence="1">The sequence shown here is derived from an EMBL/GenBank/DDBJ whole genome shotgun (WGS) entry which is preliminary data.</text>
</comment>
<protein>
    <recommendedName>
        <fullName evidence="3">Bacterial toxin YdaT domain-containing protein</fullName>
    </recommendedName>
</protein>
<dbReference type="InterPro" id="IPR009364">
    <property type="entry name" value="YdaT-like"/>
</dbReference>
<dbReference type="EMBL" id="WKLC01000074">
    <property type="protein sequence ID" value="MSE14226.1"/>
    <property type="molecule type" value="Genomic_DNA"/>
</dbReference>
<accession>A0A7X2MJH2</accession>
<dbReference type="InterPro" id="IPR037042">
    <property type="entry name" value="YdaT-like_sf"/>
</dbReference>